<reference evidence="2 3" key="1">
    <citation type="journal article" date="2014" name="Genome Announc.">
        <title>Draft Genome Sequence of Kocuria palustris PEL.</title>
        <authorList>
            <person name="Sharma G."/>
            <person name="Khatri I."/>
            <person name="Subramanian S."/>
        </authorList>
    </citation>
    <scope>NUCLEOTIDE SEQUENCE [LARGE SCALE GENOMIC DNA]</scope>
    <source>
        <strain evidence="2 3">PEL</strain>
    </source>
</reference>
<gene>
    <name evidence="2" type="ORF">C884_01625</name>
</gene>
<feature type="domain" description="Transglycosylase SLT" evidence="1">
    <location>
        <begin position="48"/>
        <end position="159"/>
    </location>
</feature>
<sequence length="180" mass="19534">MLRAWPVWGALGLLIIGTVGTISHNSDPSCSDHGGAIPREWADDVAHAAEVSALPPELVAAQLDVESRWDPEAESPVGAQGLAQFMPETWELYGEGEATDPEASIRAQGYYLRDLREMVAELDPADEQEETDLVLAAYNAGPTVVLEEGGIPEYQETQNYVDQITELSETRYAGVCSEES</sequence>
<evidence type="ECO:0000313" key="2">
    <source>
        <dbReference type="EMBL" id="EME37574.1"/>
    </source>
</evidence>
<dbReference type="STRING" id="71999.KPaMU14_01135"/>
<dbReference type="Gene3D" id="1.10.530.10">
    <property type="match status" value="1"/>
</dbReference>
<keyword evidence="3" id="KW-1185">Reference proteome</keyword>
<evidence type="ECO:0000259" key="1">
    <source>
        <dbReference type="Pfam" id="PF01464"/>
    </source>
</evidence>
<evidence type="ECO:0000313" key="3">
    <source>
        <dbReference type="Proteomes" id="UP000009877"/>
    </source>
</evidence>
<dbReference type="InterPro" id="IPR008258">
    <property type="entry name" value="Transglycosylase_SLT_dom_1"/>
</dbReference>
<dbReference type="Proteomes" id="UP000009877">
    <property type="component" value="Unassembled WGS sequence"/>
</dbReference>
<organism evidence="2 3">
    <name type="scientific">Kocuria palustris PEL</name>
    <dbReference type="NCBI Taxonomy" id="1236550"/>
    <lineage>
        <taxon>Bacteria</taxon>
        <taxon>Bacillati</taxon>
        <taxon>Actinomycetota</taxon>
        <taxon>Actinomycetes</taxon>
        <taxon>Micrococcales</taxon>
        <taxon>Micrococcaceae</taxon>
        <taxon>Kocuria</taxon>
    </lineage>
</organism>
<dbReference type="AlphaFoldDB" id="M2YGC7"/>
<comment type="caution">
    <text evidence="2">The sequence shown here is derived from an EMBL/GenBank/DDBJ whole genome shotgun (WGS) entry which is preliminary data.</text>
</comment>
<accession>M2YGC7</accession>
<protein>
    <submittedName>
        <fullName evidence="2">Lytic transglycosylase, catalytic</fullName>
    </submittedName>
</protein>
<dbReference type="InterPro" id="IPR023346">
    <property type="entry name" value="Lysozyme-like_dom_sf"/>
</dbReference>
<proteinExistence type="predicted"/>
<dbReference type="PANTHER" id="PTHR37423">
    <property type="entry name" value="SOLUBLE LYTIC MUREIN TRANSGLYCOSYLASE-RELATED"/>
    <property type="match status" value="1"/>
</dbReference>
<dbReference type="CDD" id="cd00254">
    <property type="entry name" value="LT-like"/>
    <property type="match status" value="1"/>
</dbReference>
<dbReference type="PANTHER" id="PTHR37423:SF2">
    <property type="entry name" value="MEMBRANE-BOUND LYTIC MUREIN TRANSGLYCOSYLASE C"/>
    <property type="match status" value="1"/>
</dbReference>
<name>M2YGC7_9MICC</name>
<dbReference type="EMBL" id="ANHZ02000003">
    <property type="protein sequence ID" value="EME37574.1"/>
    <property type="molecule type" value="Genomic_DNA"/>
</dbReference>
<dbReference type="SUPFAM" id="SSF53955">
    <property type="entry name" value="Lysozyme-like"/>
    <property type="match status" value="1"/>
</dbReference>
<dbReference type="Pfam" id="PF01464">
    <property type="entry name" value="SLT"/>
    <property type="match status" value="1"/>
</dbReference>